<name>A0A6J6HRD3_9ZZZZ</name>
<proteinExistence type="predicted"/>
<organism evidence="1">
    <name type="scientific">freshwater metagenome</name>
    <dbReference type="NCBI Taxonomy" id="449393"/>
    <lineage>
        <taxon>unclassified sequences</taxon>
        <taxon>metagenomes</taxon>
        <taxon>ecological metagenomes</taxon>
    </lineage>
</organism>
<dbReference type="Pfam" id="PF03352">
    <property type="entry name" value="Adenine_glyco"/>
    <property type="match status" value="1"/>
</dbReference>
<gene>
    <name evidence="1" type="ORF">UFOPK1874_00706</name>
</gene>
<dbReference type="InterPro" id="IPR052891">
    <property type="entry name" value="DNA-3mA_glycosylase"/>
</dbReference>
<dbReference type="AlphaFoldDB" id="A0A6J6HRD3"/>
<dbReference type="InterPro" id="IPR005019">
    <property type="entry name" value="Adenine_glyco"/>
</dbReference>
<dbReference type="PANTHER" id="PTHR30037">
    <property type="entry name" value="DNA-3-METHYLADENINE GLYCOSYLASE 1"/>
    <property type="match status" value="1"/>
</dbReference>
<dbReference type="PANTHER" id="PTHR30037:SF4">
    <property type="entry name" value="DNA-3-METHYLADENINE GLYCOSYLASE I"/>
    <property type="match status" value="1"/>
</dbReference>
<reference evidence="1" key="1">
    <citation type="submission" date="2020-05" db="EMBL/GenBank/DDBJ databases">
        <authorList>
            <person name="Chiriac C."/>
            <person name="Salcher M."/>
            <person name="Ghai R."/>
            <person name="Kavagutti S V."/>
        </authorList>
    </citation>
    <scope>NUCLEOTIDE SEQUENCE</scope>
</reference>
<evidence type="ECO:0000313" key="1">
    <source>
        <dbReference type="EMBL" id="CAB4615690.1"/>
    </source>
</evidence>
<protein>
    <submittedName>
        <fullName evidence="1">Unannotated protein</fullName>
    </submittedName>
</protein>
<dbReference type="EMBL" id="CAEZUX010000068">
    <property type="protein sequence ID" value="CAB4615690.1"/>
    <property type="molecule type" value="Genomic_DNA"/>
</dbReference>
<sequence length="210" mass="23903">MEWLRPTSKGDFRCWWPGDDASYQKYHDTEWGVAVTDDQRLYEKVCLEGFQSGLSWLTILRKRENFRAAFAGFELEKVARFNDKDVQRLMADAGIVRHRGKIEATINNAARALELIEETGSLSKHFWSFAPIVPNGRDGVPQHPSGLATTSPSAIALSKDLKKRGWKFVGPTTMYSFMQSMGMINDHLAECFVHDKCETKRLAALKKMSR</sequence>
<dbReference type="GO" id="GO:0008725">
    <property type="term" value="F:DNA-3-methyladenine glycosylase activity"/>
    <property type="evidence" value="ECO:0007669"/>
    <property type="project" value="InterPro"/>
</dbReference>
<dbReference type="Gene3D" id="1.10.340.30">
    <property type="entry name" value="Hypothetical protein, domain 2"/>
    <property type="match status" value="1"/>
</dbReference>
<dbReference type="GO" id="GO:0006284">
    <property type="term" value="P:base-excision repair"/>
    <property type="evidence" value="ECO:0007669"/>
    <property type="project" value="InterPro"/>
</dbReference>
<dbReference type="InterPro" id="IPR011257">
    <property type="entry name" value="DNA_glycosylase"/>
</dbReference>
<dbReference type="SUPFAM" id="SSF48150">
    <property type="entry name" value="DNA-glycosylase"/>
    <property type="match status" value="1"/>
</dbReference>
<accession>A0A6J6HRD3</accession>